<dbReference type="InterPro" id="IPR045851">
    <property type="entry name" value="AMP-bd_C_sf"/>
</dbReference>
<dbReference type="GO" id="GO:0031956">
    <property type="term" value="F:medium-chain fatty acid-CoA ligase activity"/>
    <property type="evidence" value="ECO:0007669"/>
    <property type="project" value="TreeGrafter"/>
</dbReference>
<dbReference type="EMBL" id="JAACXV010014155">
    <property type="protein sequence ID" value="KAF7269952.1"/>
    <property type="molecule type" value="Genomic_DNA"/>
</dbReference>
<organism evidence="4 5">
    <name type="scientific">Rhynchophorus ferrugineus</name>
    <name type="common">Red palm weevil</name>
    <name type="synonym">Curculio ferrugineus</name>
    <dbReference type="NCBI Taxonomy" id="354439"/>
    <lineage>
        <taxon>Eukaryota</taxon>
        <taxon>Metazoa</taxon>
        <taxon>Ecdysozoa</taxon>
        <taxon>Arthropoda</taxon>
        <taxon>Hexapoda</taxon>
        <taxon>Insecta</taxon>
        <taxon>Pterygota</taxon>
        <taxon>Neoptera</taxon>
        <taxon>Endopterygota</taxon>
        <taxon>Coleoptera</taxon>
        <taxon>Polyphaga</taxon>
        <taxon>Cucujiformia</taxon>
        <taxon>Curculionidae</taxon>
        <taxon>Dryophthorinae</taxon>
        <taxon>Rhynchophorus</taxon>
    </lineage>
</organism>
<sequence length="551" mass="62053">MFTTRITNIVTKNLVSDWVTGGIYKNVTFLKRTNYKRVLTRPFYYKTSSEFDNKVAIQDVTGRYTFNNIFSEAVELSKSISSQLDGKKGERILFLCPNDASYIVTLWAIWISGQIAVPLSPLHPENLLSYYANDTKSALIVTSSIYSKKMEILSDQAKVKLYVLPETIPNKSFQKGNVIGDGKLVNATDGALILYTSGTTGNPKGVVLTHKNLQTQINTLINAWNWTSNDVILHTLPLHHVHGTINALFCPMRVGATTIMLPKFDAKKVWSYFLNEGENQHENVSVFMAVPTIYSKLIDEFEQNIKNRGVDVKTTLSNRVRLMVSGSAPLPNPLYEKWLQISGHRLLERYGMTEIGMCLSNLYDSNRAPGFVGLPLPSVTVALADQNDGHIVVQCSNEDGKIMCFSENYKKDMSGELLVKGDSVFKEYFDRPEATEKEFVDGWFKTGDLCEYVHEDNKFRILGRKSVDIIKSGGYKISALQIETCLLAHPDIKECAVMGVPDEVYGERLKDWAVDKMPKYWIPTVLIFTEDIPKNAMGKINKKELVKLFAS</sequence>
<dbReference type="InterPro" id="IPR042099">
    <property type="entry name" value="ANL_N_sf"/>
</dbReference>
<accession>A0A834I9Z1</accession>
<evidence type="ECO:0000313" key="5">
    <source>
        <dbReference type="Proteomes" id="UP000625711"/>
    </source>
</evidence>
<protein>
    <submittedName>
        <fullName evidence="4">Uncharacterized protein</fullName>
    </submittedName>
</protein>
<comment type="caution">
    <text evidence="4">The sequence shown here is derived from an EMBL/GenBank/DDBJ whole genome shotgun (WGS) entry which is preliminary data.</text>
</comment>
<dbReference type="InterPro" id="IPR025110">
    <property type="entry name" value="AMP-bd_C"/>
</dbReference>
<evidence type="ECO:0000259" key="3">
    <source>
        <dbReference type="Pfam" id="PF13193"/>
    </source>
</evidence>
<feature type="domain" description="AMP-dependent synthetase/ligase" evidence="2">
    <location>
        <begin position="50"/>
        <end position="429"/>
    </location>
</feature>
<dbReference type="OrthoDB" id="2962993at2759"/>
<evidence type="ECO:0000256" key="1">
    <source>
        <dbReference type="ARBA" id="ARBA00006432"/>
    </source>
</evidence>
<proteinExistence type="inferred from homology"/>
<reference evidence="4" key="1">
    <citation type="submission" date="2020-08" db="EMBL/GenBank/DDBJ databases">
        <title>Genome sequencing and assembly of the red palm weevil Rhynchophorus ferrugineus.</title>
        <authorList>
            <person name="Dias G.B."/>
            <person name="Bergman C.M."/>
            <person name="Manee M."/>
        </authorList>
    </citation>
    <scope>NUCLEOTIDE SEQUENCE</scope>
    <source>
        <strain evidence="4">AA-2017</strain>
        <tissue evidence="4">Whole larva</tissue>
    </source>
</reference>
<dbReference type="SUPFAM" id="SSF56801">
    <property type="entry name" value="Acetyl-CoA synthetase-like"/>
    <property type="match status" value="1"/>
</dbReference>
<dbReference type="CDD" id="cd05941">
    <property type="entry name" value="MCS"/>
    <property type="match status" value="1"/>
</dbReference>
<dbReference type="Gene3D" id="3.40.50.12780">
    <property type="entry name" value="N-terminal domain of ligase-like"/>
    <property type="match status" value="1"/>
</dbReference>
<keyword evidence="5" id="KW-1185">Reference proteome</keyword>
<dbReference type="InterPro" id="IPR020845">
    <property type="entry name" value="AMP-binding_CS"/>
</dbReference>
<dbReference type="Pfam" id="PF13193">
    <property type="entry name" value="AMP-binding_C"/>
    <property type="match status" value="1"/>
</dbReference>
<dbReference type="PROSITE" id="PS00455">
    <property type="entry name" value="AMP_BINDING"/>
    <property type="match status" value="1"/>
</dbReference>
<dbReference type="PANTHER" id="PTHR43201:SF8">
    <property type="entry name" value="ACYL-COA SYNTHETASE FAMILY MEMBER 3"/>
    <property type="match status" value="1"/>
</dbReference>
<dbReference type="Gene3D" id="3.30.300.30">
    <property type="match status" value="2"/>
</dbReference>
<dbReference type="Proteomes" id="UP000625711">
    <property type="component" value="Unassembled WGS sequence"/>
</dbReference>
<dbReference type="InterPro" id="IPR000873">
    <property type="entry name" value="AMP-dep_synth/lig_dom"/>
</dbReference>
<dbReference type="PANTHER" id="PTHR43201">
    <property type="entry name" value="ACYL-COA SYNTHETASE"/>
    <property type="match status" value="1"/>
</dbReference>
<dbReference type="Pfam" id="PF00501">
    <property type="entry name" value="AMP-binding"/>
    <property type="match status" value="1"/>
</dbReference>
<gene>
    <name evidence="4" type="ORF">GWI33_017042</name>
</gene>
<feature type="domain" description="AMP-binding enzyme C-terminal" evidence="3">
    <location>
        <begin position="481"/>
        <end position="539"/>
    </location>
</feature>
<evidence type="ECO:0000313" key="4">
    <source>
        <dbReference type="EMBL" id="KAF7269952.1"/>
    </source>
</evidence>
<comment type="similarity">
    <text evidence="1">Belongs to the ATP-dependent AMP-binding enzyme family.</text>
</comment>
<dbReference type="GO" id="GO:0006631">
    <property type="term" value="P:fatty acid metabolic process"/>
    <property type="evidence" value="ECO:0007669"/>
    <property type="project" value="TreeGrafter"/>
</dbReference>
<dbReference type="AlphaFoldDB" id="A0A834I9Z1"/>
<evidence type="ECO:0000259" key="2">
    <source>
        <dbReference type="Pfam" id="PF00501"/>
    </source>
</evidence>
<name>A0A834I9Z1_RHYFE</name>